<dbReference type="EMBL" id="KB467831">
    <property type="protein sequence ID" value="PCH33545.1"/>
    <property type="molecule type" value="Genomic_DNA"/>
</dbReference>
<proteinExistence type="predicted"/>
<reference evidence="2 3" key="1">
    <citation type="journal article" date="2012" name="Science">
        <title>The Paleozoic origin of enzymatic lignin decomposition reconstructed from 31 fungal genomes.</title>
        <authorList>
            <person name="Floudas D."/>
            <person name="Binder M."/>
            <person name="Riley R."/>
            <person name="Barry K."/>
            <person name="Blanchette R.A."/>
            <person name="Henrissat B."/>
            <person name="Martinez A.T."/>
            <person name="Otillar R."/>
            <person name="Spatafora J.W."/>
            <person name="Yadav J.S."/>
            <person name="Aerts A."/>
            <person name="Benoit I."/>
            <person name="Boyd A."/>
            <person name="Carlson A."/>
            <person name="Copeland A."/>
            <person name="Coutinho P.M."/>
            <person name="de Vries R.P."/>
            <person name="Ferreira P."/>
            <person name="Findley K."/>
            <person name="Foster B."/>
            <person name="Gaskell J."/>
            <person name="Glotzer D."/>
            <person name="Gorecki P."/>
            <person name="Heitman J."/>
            <person name="Hesse C."/>
            <person name="Hori C."/>
            <person name="Igarashi K."/>
            <person name="Jurgens J.A."/>
            <person name="Kallen N."/>
            <person name="Kersten P."/>
            <person name="Kohler A."/>
            <person name="Kuees U."/>
            <person name="Kumar T.K.A."/>
            <person name="Kuo A."/>
            <person name="LaButti K."/>
            <person name="Larrondo L.F."/>
            <person name="Lindquist E."/>
            <person name="Ling A."/>
            <person name="Lombard V."/>
            <person name="Lucas S."/>
            <person name="Lundell T."/>
            <person name="Martin R."/>
            <person name="McLaughlin D.J."/>
            <person name="Morgenstern I."/>
            <person name="Morin E."/>
            <person name="Murat C."/>
            <person name="Nagy L.G."/>
            <person name="Nolan M."/>
            <person name="Ohm R.A."/>
            <person name="Patyshakuliyeva A."/>
            <person name="Rokas A."/>
            <person name="Ruiz-Duenas F.J."/>
            <person name="Sabat G."/>
            <person name="Salamov A."/>
            <person name="Samejima M."/>
            <person name="Schmutz J."/>
            <person name="Slot J.C."/>
            <person name="St John F."/>
            <person name="Stenlid J."/>
            <person name="Sun H."/>
            <person name="Sun S."/>
            <person name="Syed K."/>
            <person name="Tsang A."/>
            <person name="Wiebenga A."/>
            <person name="Young D."/>
            <person name="Pisabarro A."/>
            <person name="Eastwood D.C."/>
            <person name="Martin F."/>
            <person name="Cullen D."/>
            <person name="Grigoriev I.V."/>
            <person name="Hibbett D.S."/>
        </authorList>
    </citation>
    <scope>NUCLEOTIDE SEQUENCE [LARGE SCALE GENOMIC DNA]</scope>
    <source>
        <strain evidence="2 3">MD-104</strain>
    </source>
</reference>
<feature type="region of interest" description="Disordered" evidence="1">
    <location>
        <begin position="55"/>
        <end position="157"/>
    </location>
</feature>
<feature type="compositionally biased region" description="Acidic residues" evidence="1">
    <location>
        <begin position="72"/>
        <end position="82"/>
    </location>
</feature>
<evidence type="ECO:0000256" key="1">
    <source>
        <dbReference type="SAM" id="MobiDB-lite"/>
    </source>
</evidence>
<sequence length="352" mass="38878">MSSKDVVSLIEDDPDDDIQFLGFQRVDLARSATHTRELEEDGIVYAGFHKKGQTKRVCTGRHKLEPKKAEPEVIEISDDEDDHCPPPPQPAAATVNPSKDSQTKNTAVAHSSDDGTKQVSRSTVAVSANKRSSPPLILPGPPPKRSKPDDHKRNNSSASVAKILLPFKCISSSSTAPMQDVIKLEDVDDVPPSEELKREQSLSTTSFLSASIQSELHHKTTEHSDQLNSHDYMDTEEDSAYNSDDEYAILFHALNIDCSHNVMESIIENPLSVFNSFEGFNFPIGRIQYCNDKLRWAVTHLPQVRKGTDRQSSLDDSLSGTICECTKTLATDRADQFDVMTSSQPFAIGNLP</sequence>
<evidence type="ECO:0000313" key="2">
    <source>
        <dbReference type="EMBL" id="PCH33545.1"/>
    </source>
</evidence>
<evidence type="ECO:0000313" key="3">
    <source>
        <dbReference type="Proteomes" id="UP000218811"/>
    </source>
</evidence>
<protein>
    <submittedName>
        <fullName evidence="2">Uncharacterized protein</fullName>
    </submittedName>
</protein>
<name>A0A2H3IVU9_WOLCO</name>
<gene>
    <name evidence="2" type="ORF">WOLCODRAFT_147637</name>
</gene>
<organism evidence="2 3">
    <name type="scientific">Wolfiporia cocos (strain MD-104)</name>
    <name type="common">Brown rot fungus</name>
    <dbReference type="NCBI Taxonomy" id="742152"/>
    <lineage>
        <taxon>Eukaryota</taxon>
        <taxon>Fungi</taxon>
        <taxon>Dikarya</taxon>
        <taxon>Basidiomycota</taxon>
        <taxon>Agaricomycotina</taxon>
        <taxon>Agaricomycetes</taxon>
        <taxon>Polyporales</taxon>
        <taxon>Phaeolaceae</taxon>
        <taxon>Wolfiporia</taxon>
    </lineage>
</organism>
<dbReference type="Proteomes" id="UP000218811">
    <property type="component" value="Unassembled WGS sequence"/>
</dbReference>
<dbReference type="AlphaFoldDB" id="A0A2H3IVU9"/>
<feature type="compositionally biased region" description="Basic and acidic residues" evidence="1">
    <location>
        <begin position="62"/>
        <end position="71"/>
    </location>
</feature>
<keyword evidence="3" id="KW-1185">Reference proteome</keyword>
<dbReference type="OrthoDB" id="10666146at2759"/>
<accession>A0A2H3IVU9</accession>
<feature type="compositionally biased region" description="Polar residues" evidence="1">
    <location>
        <begin position="95"/>
        <end position="109"/>
    </location>
</feature>
<feature type="compositionally biased region" description="Polar residues" evidence="1">
    <location>
        <begin position="117"/>
        <end position="132"/>
    </location>
</feature>